<dbReference type="Proteomes" id="UP000295341">
    <property type="component" value="Unassembled WGS sequence"/>
</dbReference>
<evidence type="ECO:0000313" key="6">
    <source>
        <dbReference type="EMBL" id="TDU31689.1"/>
    </source>
</evidence>
<dbReference type="PANTHER" id="PTHR42847:SF4">
    <property type="entry name" value="ALKANESULFONATE MONOOXYGENASE-RELATED"/>
    <property type="match status" value="1"/>
</dbReference>
<keyword evidence="3" id="KW-0560">Oxidoreductase</keyword>
<dbReference type="RefSeq" id="WP_133880254.1">
    <property type="nucleotide sequence ID" value="NZ_MWIN01000012.1"/>
</dbReference>
<keyword evidence="7" id="KW-1185">Reference proteome</keyword>
<comment type="caution">
    <text evidence="6">The sequence shown here is derived from an EMBL/GenBank/DDBJ whole genome shotgun (WGS) entry which is preliminary data.</text>
</comment>
<reference evidence="6 7" key="1">
    <citation type="submission" date="2019-03" db="EMBL/GenBank/DDBJ databases">
        <title>Genomic Encyclopedia of Type Strains, Phase IV (KMG-IV): sequencing the most valuable type-strain genomes for metagenomic binning, comparative biology and taxonomic classification.</title>
        <authorList>
            <person name="Goeker M."/>
        </authorList>
    </citation>
    <scope>NUCLEOTIDE SEQUENCE [LARGE SCALE GENOMIC DNA]</scope>
    <source>
        <strain evidence="6 7">DSM 26377</strain>
    </source>
</reference>
<dbReference type="SUPFAM" id="SSF51679">
    <property type="entry name" value="Bacterial luciferase-like"/>
    <property type="match status" value="1"/>
</dbReference>
<dbReference type="EMBL" id="SOBT01000008">
    <property type="protein sequence ID" value="TDU31689.1"/>
    <property type="molecule type" value="Genomic_DNA"/>
</dbReference>
<evidence type="ECO:0000313" key="7">
    <source>
        <dbReference type="Proteomes" id="UP000295341"/>
    </source>
</evidence>
<name>A0A4R7PDJ7_9GAMM</name>
<protein>
    <submittedName>
        <fullName evidence="6">Putative F420-dependent oxidoreductase</fullName>
    </submittedName>
</protein>
<organism evidence="6 7">
    <name type="scientific">Panacagrimonas perspica</name>
    <dbReference type="NCBI Taxonomy" id="381431"/>
    <lineage>
        <taxon>Bacteria</taxon>
        <taxon>Pseudomonadati</taxon>
        <taxon>Pseudomonadota</taxon>
        <taxon>Gammaproteobacteria</taxon>
        <taxon>Nevskiales</taxon>
        <taxon>Nevskiaceae</taxon>
        <taxon>Panacagrimonas</taxon>
    </lineage>
</organism>
<dbReference type="Gene3D" id="3.20.20.30">
    <property type="entry name" value="Luciferase-like domain"/>
    <property type="match status" value="1"/>
</dbReference>
<evidence type="ECO:0000256" key="1">
    <source>
        <dbReference type="ARBA" id="ARBA00022630"/>
    </source>
</evidence>
<gene>
    <name evidence="6" type="ORF">DFR24_1066</name>
</gene>
<dbReference type="NCBIfam" id="TIGR03619">
    <property type="entry name" value="F420_Rv2161c"/>
    <property type="match status" value="1"/>
</dbReference>
<keyword evidence="4" id="KW-0503">Monooxygenase</keyword>
<dbReference type="GO" id="GO:0046306">
    <property type="term" value="P:alkanesulfonate catabolic process"/>
    <property type="evidence" value="ECO:0007669"/>
    <property type="project" value="TreeGrafter"/>
</dbReference>
<keyword evidence="2" id="KW-0288">FMN</keyword>
<dbReference type="GO" id="GO:0008726">
    <property type="term" value="F:alkanesulfonate monooxygenase activity"/>
    <property type="evidence" value="ECO:0007669"/>
    <property type="project" value="TreeGrafter"/>
</dbReference>
<evidence type="ECO:0000256" key="2">
    <source>
        <dbReference type="ARBA" id="ARBA00022643"/>
    </source>
</evidence>
<dbReference type="InterPro" id="IPR050172">
    <property type="entry name" value="SsuD_RutA_monooxygenase"/>
</dbReference>
<dbReference type="InterPro" id="IPR036661">
    <property type="entry name" value="Luciferase-like_sf"/>
</dbReference>
<dbReference type="InterPro" id="IPR019921">
    <property type="entry name" value="Lucif-like_OxRdtase_Rv2161c"/>
</dbReference>
<evidence type="ECO:0000256" key="3">
    <source>
        <dbReference type="ARBA" id="ARBA00023002"/>
    </source>
</evidence>
<accession>A0A4R7PDJ7</accession>
<sequence length="294" mass="31886">MAKKTKQGLSVGVFQIMSDMENGDPAIIAKCAEDLGFTSYWVPEHTVIPEGSTDLYVGKKPGEPSPDYLFKMPDPLIALARASVTTRTISLGTGVSLIPERNPLLTAKEVASLDHYSGGRVLFGIGGGWNEPECRVMGGDFAHRWTQTTESIAVMKKLWTGEYVEHQGRYYNFPPVICLPRPARRPHPPILLGSVGSPLVFKRTVEWGDGWLPFTADLQSMAHGRAEITRLAKAAGRDPASIDVTLFSPTGYFRTAAELAELAKTGANGGVIWLQGTTEAALIDELKELAAAVF</sequence>
<dbReference type="CDD" id="cd01097">
    <property type="entry name" value="Tetrahydromethanopterin_reductase"/>
    <property type="match status" value="1"/>
</dbReference>
<dbReference type="AlphaFoldDB" id="A0A4R7PDJ7"/>
<dbReference type="InterPro" id="IPR011251">
    <property type="entry name" value="Luciferase-like_dom"/>
</dbReference>
<proteinExistence type="predicted"/>
<dbReference type="PANTHER" id="PTHR42847">
    <property type="entry name" value="ALKANESULFONATE MONOOXYGENASE"/>
    <property type="match status" value="1"/>
</dbReference>
<evidence type="ECO:0000256" key="4">
    <source>
        <dbReference type="ARBA" id="ARBA00023033"/>
    </source>
</evidence>
<feature type="domain" description="Luciferase-like" evidence="5">
    <location>
        <begin position="28"/>
        <end position="264"/>
    </location>
</feature>
<evidence type="ECO:0000259" key="5">
    <source>
        <dbReference type="Pfam" id="PF00296"/>
    </source>
</evidence>
<dbReference type="Pfam" id="PF00296">
    <property type="entry name" value="Bac_luciferase"/>
    <property type="match status" value="1"/>
</dbReference>
<keyword evidence="1" id="KW-0285">Flavoprotein</keyword>
<dbReference type="OrthoDB" id="5728724at2"/>